<dbReference type="InterPro" id="IPR016562">
    <property type="entry name" value="Proteasome_assmbl_chp_2_euk"/>
</dbReference>
<gene>
    <name evidence="5" type="primary">PSMG2</name>
    <name evidence="5" type="ORF">BGW38_008090</name>
</gene>
<dbReference type="Pfam" id="PF09754">
    <property type="entry name" value="PAC2"/>
    <property type="match status" value="1"/>
</dbReference>
<dbReference type="Gene3D" id="3.40.50.10900">
    <property type="entry name" value="PAC-like subunit"/>
    <property type="match status" value="2"/>
</dbReference>
<dbReference type="GO" id="GO:0005634">
    <property type="term" value="C:nucleus"/>
    <property type="evidence" value="ECO:0007669"/>
    <property type="project" value="TreeGrafter"/>
</dbReference>
<evidence type="ECO:0000313" key="6">
    <source>
        <dbReference type="Proteomes" id="UP000780801"/>
    </source>
</evidence>
<feature type="compositionally biased region" description="Low complexity" evidence="4">
    <location>
        <begin position="201"/>
        <end position="210"/>
    </location>
</feature>
<dbReference type="GO" id="GO:0000502">
    <property type="term" value="C:proteasome complex"/>
    <property type="evidence" value="ECO:0007669"/>
    <property type="project" value="UniProtKB-KW"/>
</dbReference>
<keyword evidence="5" id="KW-0647">Proteasome</keyword>
<name>A0A9P6KA07_9FUNG</name>
<dbReference type="OrthoDB" id="10260712at2759"/>
<comment type="caution">
    <text evidence="5">The sequence shown here is derived from an EMBL/GenBank/DDBJ whole genome shotgun (WGS) entry which is preliminary data.</text>
</comment>
<evidence type="ECO:0000313" key="5">
    <source>
        <dbReference type="EMBL" id="KAF9577002.1"/>
    </source>
</evidence>
<evidence type="ECO:0000256" key="4">
    <source>
        <dbReference type="SAM" id="MobiDB-lite"/>
    </source>
</evidence>
<dbReference type="Proteomes" id="UP000780801">
    <property type="component" value="Unassembled WGS sequence"/>
</dbReference>
<reference evidence="5" key="1">
    <citation type="journal article" date="2020" name="Fungal Divers.">
        <title>Resolving the Mortierellaceae phylogeny through synthesis of multi-gene phylogenetics and phylogenomics.</title>
        <authorList>
            <person name="Vandepol N."/>
            <person name="Liber J."/>
            <person name="Desiro A."/>
            <person name="Na H."/>
            <person name="Kennedy M."/>
            <person name="Barry K."/>
            <person name="Grigoriev I.V."/>
            <person name="Miller A.N."/>
            <person name="O'Donnell K."/>
            <person name="Stajich J.E."/>
            <person name="Bonito G."/>
        </authorList>
    </citation>
    <scope>NUCLEOTIDE SEQUENCE</scope>
    <source>
        <strain evidence="5">KOD1015</strain>
    </source>
</reference>
<feature type="region of interest" description="Disordered" evidence="4">
    <location>
        <begin position="197"/>
        <end position="216"/>
    </location>
</feature>
<proteinExistence type="inferred from homology"/>
<keyword evidence="6" id="KW-1185">Reference proteome</keyword>
<dbReference type="GO" id="GO:0043248">
    <property type="term" value="P:proteasome assembly"/>
    <property type="evidence" value="ECO:0007669"/>
    <property type="project" value="TreeGrafter"/>
</dbReference>
<evidence type="ECO:0000256" key="1">
    <source>
        <dbReference type="ARBA" id="ARBA00019186"/>
    </source>
</evidence>
<accession>A0A9P6KA07</accession>
<dbReference type="InterPro" id="IPR038389">
    <property type="entry name" value="PSMG2_sf"/>
</dbReference>
<dbReference type="PANTHER" id="PTHR12970">
    <property type="entry name" value="PROTEASOME ASSEMBLY CHAPERONE 2"/>
    <property type="match status" value="1"/>
</dbReference>
<dbReference type="AlphaFoldDB" id="A0A9P6KA07"/>
<organism evidence="5 6">
    <name type="scientific">Lunasporangiospora selenospora</name>
    <dbReference type="NCBI Taxonomy" id="979761"/>
    <lineage>
        <taxon>Eukaryota</taxon>
        <taxon>Fungi</taxon>
        <taxon>Fungi incertae sedis</taxon>
        <taxon>Mucoromycota</taxon>
        <taxon>Mortierellomycotina</taxon>
        <taxon>Mortierellomycetes</taxon>
        <taxon>Mortierellales</taxon>
        <taxon>Mortierellaceae</taxon>
        <taxon>Lunasporangiospora</taxon>
    </lineage>
</organism>
<evidence type="ECO:0000256" key="3">
    <source>
        <dbReference type="ARBA" id="ARBA00025745"/>
    </source>
</evidence>
<dbReference type="GO" id="GO:0005829">
    <property type="term" value="C:cytosol"/>
    <property type="evidence" value="ECO:0007669"/>
    <property type="project" value="TreeGrafter"/>
</dbReference>
<keyword evidence="2" id="KW-0143">Chaperone</keyword>
<dbReference type="PANTHER" id="PTHR12970:SF1">
    <property type="entry name" value="PROTEASOME ASSEMBLY CHAPERONE 2"/>
    <property type="match status" value="1"/>
</dbReference>
<sequence length="323" mass="35595">MNCFVPSLGFDLGRLKGSTLIVPSVSIGNVPQLSMDLLLTTLSLERVGCIEDENVIPVVGPADRPHGGPKGHSSPNAGISLAVEVFQTKDGAWTLIQQRSPTVSKRSHYYTDNLVQFIKDAGFGLVVQLTSADGARRVDTQLRSSVPVRYIASPTLSESLLQTLTRLELLPLENVSTAEDEARRDFIRREERRLEQERLEAAQSSSSSGGNKNGTGLAEKVQDIQLEAHQQVLEKVPRIPNGGIARRLHSHCQEQNVGILTIVKFAMEGDNAPDAIFLANVLNAVFKIHVPTAEQINKGEESWKYPQSWDSLYGNTFHQDMYQ</sequence>
<protein>
    <recommendedName>
        <fullName evidence="1">Proteasome assembly chaperone 2</fullName>
    </recommendedName>
</protein>
<dbReference type="EMBL" id="JAABOA010005470">
    <property type="protein sequence ID" value="KAF9577002.1"/>
    <property type="molecule type" value="Genomic_DNA"/>
</dbReference>
<comment type="similarity">
    <text evidence="3">Belongs to the PSMG2 family.</text>
</comment>
<dbReference type="InterPro" id="IPR019151">
    <property type="entry name" value="Proteasome_assmbl_chaperone_2"/>
</dbReference>
<evidence type="ECO:0000256" key="2">
    <source>
        <dbReference type="ARBA" id="ARBA00023186"/>
    </source>
</evidence>